<dbReference type="Proteomes" id="UP000323000">
    <property type="component" value="Chromosome 11"/>
</dbReference>
<protein>
    <recommendedName>
        <fullName evidence="4">Protein BREAKING OF ASYMMETRY IN THE STOMATAL LINEAGE</fullName>
    </recommendedName>
</protein>
<dbReference type="PANTHER" id="PTHR33914:SF3">
    <property type="entry name" value="PROTEIN BREAKING OF ASYMMETRY IN THE STOMATAL LINEAGE"/>
    <property type="match status" value="1"/>
</dbReference>
<sequence>MWTHWSITRLVRWRVRDWASCFTACRFPLDEDNDSFPSSPPQLPIQNMVKGKRTSRRKECNKDRSYGSITSQSQQNIAADDEDYIVFCFSEDGAFDVVKDGISEPSSNHIDCTRRSSWPVNRKINFGESEKIVNSNECGNATTNEAEIIPVKEYEEEDASRYQSEQGMVSVESSDSNRSDNSTASFAFPVLGWEWMGSPAQMPKSEGLHLRKHKARSLTFQCCRF</sequence>
<name>A0A5C7H5Z9_9ROSI</name>
<organism evidence="2 3">
    <name type="scientific">Acer yangbiense</name>
    <dbReference type="NCBI Taxonomy" id="1000413"/>
    <lineage>
        <taxon>Eukaryota</taxon>
        <taxon>Viridiplantae</taxon>
        <taxon>Streptophyta</taxon>
        <taxon>Embryophyta</taxon>
        <taxon>Tracheophyta</taxon>
        <taxon>Spermatophyta</taxon>
        <taxon>Magnoliopsida</taxon>
        <taxon>eudicotyledons</taxon>
        <taxon>Gunneridae</taxon>
        <taxon>Pentapetalae</taxon>
        <taxon>rosids</taxon>
        <taxon>malvids</taxon>
        <taxon>Sapindales</taxon>
        <taxon>Sapindaceae</taxon>
        <taxon>Hippocastanoideae</taxon>
        <taxon>Acereae</taxon>
        <taxon>Acer</taxon>
    </lineage>
</organism>
<dbReference type="InterPro" id="IPR040378">
    <property type="entry name" value="BASL"/>
</dbReference>
<reference evidence="3" key="1">
    <citation type="journal article" date="2019" name="Gigascience">
        <title>De novo genome assembly of the endangered Acer yangbiense, a plant species with extremely small populations endemic to Yunnan Province, China.</title>
        <authorList>
            <person name="Yang J."/>
            <person name="Wariss H.M."/>
            <person name="Tao L."/>
            <person name="Zhang R."/>
            <person name="Yun Q."/>
            <person name="Hollingsworth P."/>
            <person name="Dao Z."/>
            <person name="Luo G."/>
            <person name="Guo H."/>
            <person name="Ma Y."/>
            <person name="Sun W."/>
        </authorList>
    </citation>
    <scope>NUCLEOTIDE SEQUENCE [LARGE SCALE GENOMIC DNA]</scope>
    <source>
        <strain evidence="3">cv. Malutang</strain>
    </source>
</reference>
<evidence type="ECO:0000313" key="2">
    <source>
        <dbReference type="EMBL" id="TXG51656.1"/>
    </source>
</evidence>
<feature type="region of interest" description="Disordered" evidence="1">
    <location>
        <begin position="49"/>
        <end position="74"/>
    </location>
</feature>
<dbReference type="AlphaFoldDB" id="A0A5C7H5Z9"/>
<proteinExistence type="predicted"/>
<evidence type="ECO:0008006" key="4">
    <source>
        <dbReference type="Google" id="ProtNLM"/>
    </source>
</evidence>
<dbReference type="EMBL" id="VAHF01000011">
    <property type="protein sequence ID" value="TXG51656.1"/>
    <property type="molecule type" value="Genomic_DNA"/>
</dbReference>
<keyword evidence="3" id="KW-1185">Reference proteome</keyword>
<evidence type="ECO:0000256" key="1">
    <source>
        <dbReference type="SAM" id="MobiDB-lite"/>
    </source>
</evidence>
<comment type="caution">
    <text evidence="2">The sequence shown here is derived from an EMBL/GenBank/DDBJ whole genome shotgun (WGS) entry which is preliminary data.</text>
</comment>
<feature type="region of interest" description="Disordered" evidence="1">
    <location>
        <begin position="159"/>
        <end position="181"/>
    </location>
</feature>
<feature type="compositionally biased region" description="Polar residues" evidence="1">
    <location>
        <begin position="161"/>
        <end position="181"/>
    </location>
</feature>
<dbReference type="PANTHER" id="PTHR33914">
    <property type="entry name" value="18S PRE-RIBOSOMAL ASSEMBLY PROTEIN GAR2-LIKE PROTEIN"/>
    <property type="match status" value="1"/>
</dbReference>
<evidence type="ECO:0000313" key="3">
    <source>
        <dbReference type="Proteomes" id="UP000323000"/>
    </source>
</evidence>
<accession>A0A5C7H5Z9</accession>
<gene>
    <name evidence="2" type="ORF">EZV62_024180</name>
</gene>
<dbReference type="OrthoDB" id="1911716at2759"/>
<dbReference type="GO" id="GO:0009786">
    <property type="term" value="P:regulation of asymmetric cell division"/>
    <property type="evidence" value="ECO:0007669"/>
    <property type="project" value="InterPro"/>
</dbReference>